<sequence>MGEPNNVGAETSQAGPEITSNGKDSSKSRVKLKERILRLVHSLRTAPSTSREPFDSRVENVTQGPRFGDLSHYNIVDLDAKYLWETEVTRLMISSDEPQQPLDFAISHELASDISDLGFAWLERASDQILCALSICALEDNLMTAPELQSQYILRDGVSGVADSEAPTYYHLVDYVTETVVRLLCQSFRSDEVYWVGFVIAAMANYSTKLKILSRELPRYGVETLNRYSDVWRLLLDHQLVAAENPSEISLKVTAVDQDGNRTQESERGVGDRYVTTYASDMITISNWLFRIMWHILKDLNTRNTRNRHKDEFEVSSVVFSTAGQCIPAIAFQNRLGHISGSSSGVAVGISRRAIDLISSTAAIIEARSGQEPGLRMGRSTLSIRTEDPGSQQDVNLRHMADLISFMVISSCMDPSVIDDMARVCSSLRLLHILSRIYDAAQGYTAFVALYNTLSRDQPLLRRSHPLSAYIDSNGANLVSPQSMQAERNVRKNDFEAVWAVQQQISALARKKVRASSSKWAIEEHAISVSCLPYTISIMSVCAILVLGGLMAGFFVGSRIEGVDPFNITMFAWIVAGFIILVSKSIRVGEWPWRDFLKGRVTCRTVRELANITNLPEQNILMHLLSSERETPLVFRGPYNNVFSNTGAEGFSVDVKPTIATLFASGLIVLEVLLESGSALRA</sequence>
<name>A0A8H5KE15_9HYPO</name>
<comment type="caution">
    <text evidence="3">The sequence shown here is derived from an EMBL/GenBank/DDBJ whole genome shotgun (WGS) entry which is preliminary data.</text>
</comment>
<accession>A0A8H5KE15</accession>
<dbReference type="Proteomes" id="UP000544095">
    <property type="component" value="Unassembled WGS sequence"/>
</dbReference>
<protein>
    <submittedName>
        <fullName evidence="3">Uncharacterized protein</fullName>
    </submittedName>
</protein>
<evidence type="ECO:0000256" key="1">
    <source>
        <dbReference type="SAM" id="MobiDB-lite"/>
    </source>
</evidence>
<keyword evidence="4" id="KW-1185">Reference proteome</keyword>
<reference evidence="3 4" key="1">
    <citation type="submission" date="2020-05" db="EMBL/GenBank/DDBJ databases">
        <title>Identification and distribution of gene clusters putatively required for synthesis of sphingolipid metabolism inhibitors in phylogenetically diverse species of the filamentous fungus Fusarium.</title>
        <authorList>
            <person name="Kim H.-S."/>
            <person name="Busman M."/>
            <person name="Brown D.W."/>
            <person name="Divon H."/>
            <person name="Uhlig S."/>
            <person name="Proctor R.H."/>
        </authorList>
    </citation>
    <scope>NUCLEOTIDE SEQUENCE [LARGE SCALE GENOMIC DNA]</scope>
    <source>
        <strain evidence="3 4">NRRL 25211</strain>
    </source>
</reference>
<keyword evidence="2" id="KW-0812">Transmembrane</keyword>
<feature type="transmembrane region" description="Helical" evidence="2">
    <location>
        <begin position="534"/>
        <end position="556"/>
    </location>
</feature>
<feature type="compositionally biased region" description="Polar residues" evidence="1">
    <location>
        <begin position="8"/>
        <end position="23"/>
    </location>
</feature>
<keyword evidence="2" id="KW-0472">Membrane</keyword>
<evidence type="ECO:0000313" key="4">
    <source>
        <dbReference type="Proteomes" id="UP000544095"/>
    </source>
</evidence>
<feature type="transmembrane region" description="Helical" evidence="2">
    <location>
        <begin position="568"/>
        <end position="586"/>
    </location>
</feature>
<organism evidence="3 4">
    <name type="scientific">Fusarium pseudoanthophilum</name>
    <dbReference type="NCBI Taxonomy" id="48495"/>
    <lineage>
        <taxon>Eukaryota</taxon>
        <taxon>Fungi</taxon>
        <taxon>Dikarya</taxon>
        <taxon>Ascomycota</taxon>
        <taxon>Pezizomycotina</taxon>
        <taxon>Sordariomycetes</taxon>
        <taxon>Hypocreomycetidae</taxon>
        <taxon>Hypocreales</taxon>
        <taxon>Nectriaceae</taxon>
        <taxon>Fusarium</taxon>
        <taxon>Fusarium fujikuroi species complex</taxon>
    </lineage>
</organism>
<evidence type="ECO:0000313" key="3">
    <source>
        <dbReference type="EMBL" id="KAF5572549.1"/>
    </source>
</evidence>
<keyword evidence="2" id="KW-1133">Transmembrane helix</keyword>
<dbReference type="AlphaFoldDB" id="A0A8H5KE15"/>
<proteinExistence type="predicted"/>
<feature type="region of interest" description="Disordered" evidence="1">
    <location>
        <begin position="1"/>
        <end position="29"/>
    </location>
</feature>
<evidence type="ECO:0000256" key="2">
    <source>
        <dbReference type="SAM" id="Phobius"/>
    </source>
</evidence>
<gene>
    <name evidence="3" type="ORF">FPANT_13006</name>
</gene>
<dbReference type="EMBL" id="JAAOAR010000904">
    <property type="protein sequence ID" value="KAF5572549.1"/>
    <property type="molecule type" value="Genomic_DNA"/>
</dbReference>